<dbReference type="PANTHER" id="PTHR30106">
    <property type="entry name" value="INNER MEMBRANE PROTEIN YEIH-RELATED"/>
    <property type="match status" value="1"/>
</dbReference>
<feature type="transmembrane region" description="Helical" evidence="7">
    <location>
        <begin position="28"/>
        <end position="50"/>
    </location>
</feature>
<dbReference type="Pfam" id="PF03601">
    <property type="entry name" value="Cons_hypoth698"/>
    <property type="match status" value="1"/>
</dbReference>
<keyword evidence="3" id="KW-1003">Cell membrane</keyword>
<dbReference type="AlphaFoldDB" id="A0A4Q9KBD1"/>
<dbReference type="RefSeq" id="WP_131169455.1">
    <property type="nucleotide sequence ID" value="NZ_SDMQ01000014.1"/>
</dbReference>
<feature type="transmembrane region" description="Helical" evidence="7">
    <location>
        <begin position="143"/>
        <end position="165"/>
    </location>
</feature>
<dbReference type="InterPro" id="IPR018383">
    <property type="entry name" value="UPF0324_pro"/>
</dbReference>
<dbReference type="PANTHER" id="PTHR30106:SF1">
    <property type="entry name" value="UPF0324 MEMBRANE PROTEIN FN0533"/>
    <property type="match status" value="1"/>
</dbReference>
<evidence type="ECO:0000256" key="2">
    <source>
        <dbReference type="ARBA" id="ARBA00007977"/>
    </source>
</evidence>
<dbReference type="EMBL" id="SDMQ01000014">
    <property type="protein sequence ID" value="TBT83099.1"/>
    <property type="molecule type" value="Genomic_DNA"/>
</dbReference>
<reference evidence="8 9" key="1">
    <citation type="submission" date="2019-01" db="EMBL/GenBank/DDBJ databases">
        <title>Lactibacter flavus gen. nov., sp. nov., a novel bacterium of the family Propionibacteriaceae isolated from raw milk and dairy products.</title>
        <authorList>
            <person name="Huptas C."/>
            <person name="Wenning M."/>
            <person name="Breitenwieser F."/>
            <person name="Doll E."/>
            <person name="Von Neubeck M."/>
            <person name="Busse H.-J."/>
            <person name="Scherer S."/>
        </authorList>
    </citation>
    <scope>NUCLEOTIDE SEQUENCE [LARGE SCALE GENOMIC DNA]</scope>
    <source>
        <strain evidence="8 9">KCTC 33808</strain>
    </source>
</reference>
<keyword evidence="6 7" id="KW-0472">Membrane</keyword>
<dbReference type="GO" id="GO:0005886">
    <property type="term" value="C:plasma membrane"/>
    <property type="evidence" value="ECO:0007669"/>
    <property type="project" value="UniProtKB-SubCell"/>
</dbReference>
<gene>
    <name evidence="8" type="ORF">ET989_12410</name>
</gene>
<feature type="transmembrane region" description="Helical" evidence="7">
    <location>
        <begin position="286"/>
        <end position="304"/>
    </location>
</feature>
<feature type="transmembrane region" description="Helical" evidence="7">
    <location>
        <begin position="5"/>
        <end position="22"/>
    </location>
</feature>
<keyword evidence="4 7" id="KW-0812">Transmembrane</keyword>
<proteinExistence type="inferred from homology"/>
<organism evidence="8 9">
    <name type="scientific">Propioniciclava sinopodophylli</name>
    <dbReference type="NCBI Taxonomy" id="1837344"/>
    <lineage>
        <taxon>Bacteria</taxon>
        <taxon>Bacillati</taxon>
        <taxon>Actinomycetota</taxon>
        <taxon>Actinomycetes</taxon>
        <taxon>Propionibacteriales</taxon>
        <taxon>Propionibacteriaceae</taxon>
        <taxon>Propioniciclava</taxon>
    </lineage>
</organism>
<evidence type="ECO:0000256" key="5">
    <source>
        <dbReference type="ARBA" id="ARBA00022989"/>
    </source>
</evidence>
<name>A0A4Q9KBD1_9ACTN</name>
<evidence type="ECO:0000313" key="9">
    <source>
        <dbReference type="Proteomes" id="UP000292373"/>
    </source>
</evidence>
<comment type="caution">
    <text evidence="8">The sequence shown here is derived from an EMBL/GenBank/DDBJ whole genome shotgun (WGS) entry which is preliminary data.</text>
</comment>
<keyword evidence="9" id="KW-1185">Reference proteome</keyword>
<evidence type="ECO:0000256" key="6">
    <source>
        <dbReference type="ARBA" id="ARBA00023136"/>
    </source>
</evidence>
<evidence type="ECO:0000256" key="3">
    <source>
        <dbReference type="ARBA" id="ARBA00022475"/>
    </source>
</evidence>
<feature type="transmembrane region" description="Helical" evidence="7">
    <location>
        <begin position="86"/>
        <end position="105"/>
    </location>
</feature>
<keyword evidence="5 7" id="KW-1133">Transmembrane helix</keyword>
<dbReference type="OrthoDB" id="9766798at2"/>
<feature type="transmembrane region" description="Helical" evidence="7">
    <location>
        <begin position="252"/>
        <end position="274"/>
    </location>
</feature>
<accession>A0A4Q9KBD1</accession>
<evidence type="ECO:0000256" key="4">
    <source>
        <dbReference type="ARBA" id="ARBA00022692"/>
    </source>
</evidence>
<comment type="similarity">
    <text evidence="2">Belongs to the UPF0324 family.</text>
</comment>
<dbReference type="Proteomes" id="UP000292373">
    <property type="component" value="Unassembled WGS sequence"/>
</dbReference>
<feature type="transmembrane region" description="Helical" evidence="7">
    <location>
        <begin position="117"/>
        <end position="137"/>
    </location>
</feature>
<comment type="subcellular location">
    <subcellularLocation>
        <location evidence="1">Cell membrane</location>
        <topology evidence="1">Multi-pass membrane protein</topology>
    </subcellularLocation>
</comment>
<evidence type="ECO:0000256" key="7">
    <source>
        <dbReference type="SAM" id="Phobius"/>
    </source>
</evidence>
<feature type="transmembrane region" description="Helical" evidence="7">
    <location>
        <begin position="316"/>
        <end position="336"/>
    </location>
</feature>
<evidence type="ECO:0000256" key="1">
    <source>
        <dbReference type="ARBA" id="ARBA00004651"/>
    </source>
</evidence>
<evidence type="ECO:0000313" key="8">
    <source>
        <dbReference type="EMBL" id="TBT83099.1"/>
    </source>
</evidence>
<protein>
    <submittedName>
        <fullName evidence="8">Putative sulfate exporter family transporter</fullName>
    </submittedName>
</protein>
<sequence length="344" mass="35414">MRSPAGGWVLPVVVGVVAWWLGQHVPVIGAPVLGIVFGLFIGQFAGQPAAWERGTQFNANRVLQASIVLLGAGMSLGQIAEIGGAGLPVMLGTIVVAVASGLLLIRVLRIDRETGILVTYGTTICGASAIVTMSQVIKARATAIAVSVAVIVLYNVLAALAFPALGLSFGFTPETFGLWAGTAVNDTSSVVAAATSFDAQLIATGAVVGPVAASAYAVVVKLTRTLMLIPLAVFQQWFGNRSLPEGERGTAVWWRMVPGFLVLFLLAAALRTVGAIPDAAGPWLKTAAHLGTTIAMSAVGMSSSLRAIRAAGWRPLALGGILWALVALTALGLQAATGQLQFLR</sequence>